<dbReference type="InterPro" id="IPR004646">
    <property type="entry name" value="Fe-S_hydro-lyase_TtdA-typ_cat"/>
</dbReference>
<evidence type="ECO:0000313" key="14">
    <source>
        <dbReference type="EMBL" id="EWM30255.1"/>
    </source>
</evidence>
<dbReference type="PANTHER" id="PTHR30389">
    <property type="entry name" value="FUMARATE HYDRATASE-RELATED"/>
    <property type="match status" value="1"/>
</dbReference>
<organism evidence="14 15">
    <name type="scientific">Nannochloropsis gaditana</name>
    <dbReference type="NCBI Taxonomy" id="72520"/>
    <lineage>
        <taxon>Eukaryota</taxon>
        <taxon>Sar</taxon>
        <taxon>Stramenopiles</taxon>
        <taxon>Ochrophyta</taxon>
        <taxon>Eustigmatophyceae</taxon>
        <taxon>Eustigmatales</taxon>
        <taxon>Monodopsidaceae</taxon>
        <taxon>Nannochloropsis</taxon>
    </lineage>
</organism>
<dbReference type="InterPro" id="IPR051208">
    <property type="entry name" value="Class-I_Fumarase/Tartrate_DH"/>
</dbReference>
<dbReference type="EMBL" id="AZIL01000038">
    <property type="protein sequence ID" value="EWM30255.1"/>
    <property type="molecule type" value="Genomic_DNA"/>
</dbReference>
<dbReference type="OrthoDB" id="411469at2759"/>
<sequence length="566" mass="61857">MLRSLAGKAVCGPIRYQLSAAFASQAAPPFHYQELFDLSPDTATSYRKLTSDFVSTFHVNGQIFLKVEPEGLRLLASQAMVDIAHLLRPAHLAQLSKILKDPEASSNDRFVALELLKNANIASGLILPGCQDTGTGIVIGKRGMQVLTDGEDEAHLSRGVYDTYTRTNLRYSQVAPLDMFQEKNTKTNLPAQIDLYATKGDAYNFLFLAKGGGSANKTFLYQQTKALLNPNGLMKFMDEKIKTLGTAACPPYHLAVVIGGLSAELNLKTVKLASTKYLDFLPTTGNEHGRAFRDLEWEEKIHQLTQRMGIGAQFGGKYFCHDVRVIRLPRHGASCPVGIGVSCSADRQAKGKITKEGVFLEELERDVGKYLPDVDEATLEGAEVVKVDLNRPMAEIRATLSKYPIKTRLALTGTLVVARDIAHAKLLERVESGQGLPEYVKDHIIYYAGPAKTPEGYASGSFGPTTAGRMDSYVDTFMANGGSFITLAKGNRSKTVTKACKTHGGFYLGSIGGPAAILAQNNIKKVEVLEYPELGMEAIWKIQVVDFPAFVVCDDKGNDFFAKWQV</sequence>
<name>W7TSQ3_9STRA</name>
<evidence type="ECO:0000256" key="10">
    <source>
        <dbReference type="ARBA" id="ARBA00023014"/>
    </source>
</evidence>
<evidence type="ECO:0000259" key="13">
    <source>
        <dbReference type="Pfam" id="PF05683"/>
    </source>
</evidence>
<dbReference type="GO" id="GO:0006099">
    <property type="term" value="P:tricarboxylic acid cycle"/>
    <property type="evidence" value="ECO:0007669"/>
    <property type="project" value="UniProtKB-KW"/>
</dbReference>
<comment type="subunit">
    <text evidence="4">Homodimer.</text>
</comment>
<dbReference type="InterPro" id="IPR036660">
    <property type="entry name" value="Fe-S_hydroAse_TtdB_cat_sf"/>
</dbReference>
<dbReference type="PANTHER" id="PTHR30389:SF0">
    <property type="entry name" value="FUMARATE HYDRATASE CLASS I, AEROBIC"/>
    <property type="match status" value="1"/>
</dbReference>
<dbReference type="Gene3D" id="3.20.130.10">
    <property type="entry name" value="Fe-S hydro-lyase, tartrate dehydratase beta-type, catalytic domain"/>
    <property type="match status" value="1"/>
</dbReference>
<dbReference type="Proteomes" id="UP000019335">
    <property type="component" value="Chromosome 1"/>
</dbReference>
<protein>
    <recommendedName>
        <fullName evidence="5">fumarate hydratase</fullName>
        <ecNumber evidence="5">4.2.1.2</ecNumber>
    </recommendedName>
</protein>
<comment type="caution">
    <text evidence="14">The sequence shown here is derived from an EMBL/GenBank/DDBJ whole genome shotgun (WGS) entry which is preliminary data.</text>
</comment>
<dbReference type="GO" id="GO:0046872">
    <property type="term" value="F:metal ion binding"/>
    <property type="evidence" value="ECO:0007669"/>
    <property type="project" value="UniProtKB-KW"/>
</dbReference>
<dbReference type="InterPro" id="IPR011167">
    <property type="entry name" value="Fe_dep_fumarate_hydratase"/>
</dbReference>
<dbReference type="PIRSF" id="PIRSF001394">
    <property type="entry name" value="Fe_dep_fumar_hy"/>
    <property type="match status" value="1"/>
</dbReference>
<comment type="pathway">
    <text evidence="2">Carbohydrate metabolism; tricarboxylic acid cycle; (S)-malate from fumarate: step 1/1.</text>
</comment>
<dbReference type="Pfam" id="PF05683">
    <property type="entry name" value="Fumerase_C"/>
    <property type="match status" value="1"/>
</dbReference>
<evidence type="ECO:0000256" key="6">
    <source>
        <dbReference type="ARBA" id="ARBA00022485"/>
    </source>
</evidence>
<keyword evidence="7" id="KW-0816">Tricarboxylic acid cycle</keyword>
<evidence type="ECO:0000256" key="7">
    <source>
        <dbReference type="ARBA" id="ARBA00022532"/>
    </source>
</evidence>
<dbReference type="GO" id="GO:0004333">
    <property type="term" value="F:fumarate hydratase activity"/>
    <property type="evidence" value="ECO:0007669"/>
    <property type="project" value="UniProtKB-EC"/>
</dbReference>
<dbReference type="GO" id="GO:0051539">
    <property type="term" value="F:4 iron, 4 sulfur cluster binding"/>
    <property type="evidence" value="ECO:0007669"/>
    <property type="project" value="UniProtKB-KW"/>
</dbReference>
<feature type="domain" description="Fe-S hydro-lyase tartrate dehydratase beta-type catalytic" evidence="13">
    <location>
        <begin position="357"/>
        <end position="564"/>
    </location>
</feature>
<reference evidence="14 15" key="1">
    <citation type="journal article" date="2014" name="Mol. Plant">
        <title>Chromosome Scale Genome Assembly and Transcriptome Profiling of Nannochloropsis gaditana in Nitrogen Depletion.</title>
        <authorList>
            <person name="Corteggiani Carpinelli E."/>
            <person name="Telatin A."/>
            <person name="Vitulo N."/>
            <person name="Forcato C."/>
            <person name="D'Angelo M."/>
            <person name="Schiavon R."/>
            <person name="Vezzi A."/>
            <person name="Giacometti G.M."/>
            <person name="Morosinotto T."/>
            <person name="Valle G."/>
        </authorList>
    </citation>
    <scope>NUCLEOTIDE SEQUENCE [LARGE SCALE GENOMIC DNA]</scope>
    <source>
        <strain evidence="14 15">B-31</strain>
    </source>
</reference>
<evidence type="ECO:0000256" key="11">
    <source>
        <dbReference type="ARBA" id="ARBA00023239"/>
    </source>
</evidence>
<evidence type="ECO:0000256" key="5">
    <source>
        <dbReference type="ARBA" id="ARBA00012921"/>
    </source>
</evidence>
<dbReference type="EC" id="4.2.1.2" evidence="5"/>
<keyword evidence="10" id="KW-0411">Iron-sulfur</keyword>
<evidence type="ECO:0000256" key="8">
    <source>
        <dbReference type="ARBA" id="ARBA00022723"/>
    </source>
</evidence>
<keyword evidence="9" id="KW-0408">Iron</keyword>
<dbReference type="AlphaFoldDB" id="W7TSQ3"/>
<keyword evidence="6" id="KW-0004">4Fe-4S</keyword>
<dbReference type="InterPro" id="IPR004647">
    <property type="entry name" value="Fe-S_hydro-lyase_TtdB-typ_cat"/>
</dbReference>
<evidence type="ECO:0000256" key="2">
    <source>
        <dbReference type="ARBA" id="ARBA00004859"/>
    </source>
</evidence>
<proteinExistence type="inferred from homology"/>
<accession>W7TSQ3</accession>
<dbReference type="Pfam" id="PF05681">
    <property type="entry name" value="Fumerase"/>
    <property type="match status" value="1"/>
</dbReference>
<keyword evidence="15" id="KW-1185">Reference proteome</keyword>
<keyword evidence="8" id="KW-0479">Metal-binding</keyword>
<dbReference type="SUPFAM" id="SSF117457">
    <property type="entry name" value="FumA C-terminal domain-like"/>
    <property type="match status" value="1"/>
</dbReference>
<dbReference type="NCBIfam" id="TIGR00723">
    <property type="entry name" value="ttdB_fumA_fumB"/>
    <property type="match status" value="1"/>
</dbReference>
<evidence type="ECO:0000313" key="15">
    <source>
        <dbReference type="Proteomes" id="UP000019335"/>
    </source>
</evidence>
<comment type="cofactor">
    <cofactor evidence="1">
        <name>[4Fe-4S] cluster</name>
        <dbReference type="ChEBI" id="CHEBI:49883"/>
    </cofactor>
</comment>
<comment type="similarity">
    <text evidence="3">Belongs to the class-I fumarase family.</text>
</comment>
<feature type="domain" description="Fe-S hydro-lyase tartrate dehydratase alpha-type catalytic" evidence="12">
    <location>
        <begin position="76"/>
        <end position="351"/>
    </location>
</feature>
<evidence type="ECO:0000259" key="12">
    <source>
        <dbReference type="Pfam" id="PF05681"/>
    </source>
</evidence>
<evidence type="ECO:0000256" key="3">
    <source>
        <dbReference type="ARBA" id="ARBA00008876"/>
    </source>
</evidence>
<keyword evidence="11" id="KW-0456">Lyase</keyword>
<evidence type="ECO:0000256" key="9">
    <source>
        <dbReference type="ARBA" id="ARBA00023004"/>
    </source>
</evidence>
<dbReference type="NCBIfam" id="TIGR00722">
    <property type="entry name" value="ttdA_fumA_fumB"/>
    <property type="match status" value="1"/>
</dbReference>
<gene>
    <name evidence="14" type="ORF">Naga_100003g62</name>
</gene>
<evidence type="ECO:0000256" key="4">
    <source>
        <dbReference type="ARBA" id="ARBA00011738"/>
    </source>
</evidence>
<evidence type="ECO:0000256" key="1">
    <source>
        <dbReference type="ARBA" id="ARBA00001966"/>
    </source>
</evidence>